<sequence length="184" mass="18827">MASGNTSNGVPPTAEAVNRASTNSSSTTSAAPTNGASQPPQSVADLPPAALDLAAKLFDLAREGNTTTLHQYITAGVPKNLTNATGDTLLMLTSYHGHAETAKMLLDAGADPNALNGRGQSPIAGAVFKGYDDVVKMLYEAGAHLAAGHPNAVDCAIMFKRDAVLEMFGIERGEGTGGRFDGQA</sequence>
<dbReference type="RefSeq" id="XP_033442996.1">
    <property type="nucleotide sequence ID" value="XM_033597303.1"/>
</dbReference>
<dbReference type="EMBL" id="ML979016">
    <property type="protein sequence ID" value="KAF1922743.1"/>
    <property type="molecule type" value="Genomic_DNA"/>
</dbReference>
<reference evidence="5" key="1">
    <citation type="journal article" date="2020" name="Stud. Mycol.">
        <title>101 Dothideomycetes genomes: a test case for predicting lifestyles and emergence of pathogens.</title>
        <authorList>
            <person name="Haridas S."/>
            <person name="Albert R."/>
            <person name="Binder M."/>
            <person name="Bloem J."/>
            <person name="Labutti K."/>
            <person name="Salamov A."/>
            <person name="Andreopoulos B."/>
            <person name="Baker S."/>
            <person name="Barry K."/>
            <person name="Bills G."/>
            <person name="Bluhm B."/>
            <person name="Cannon C."/>
            <person name="Castanera R."/>
            <person name="Culley D."/>
            <person name="Daum C."/>
            <person name="Ezra D."/>
            <person name="Gonzalez J."/>
            <person name="Henrissat B."/>
            <person name="Kuo A."/>
            <person name="Liang C."/>
            <person name="Lipzen A."/>
            <person name="Lutzoni F."/>
            <person name="Magnuson J."/>
            <person name="Mondo S."/>
            <person name="Nolan M."/>
            <person name="Ohm R."/>
            <person name="Pangilinan J."/>
            <person name="Park H.-J."/>
            <person name="Ramirez L."/>
            <person name="Alfaro M."/>
            <person name="Sun H."/>
            <person name="Tritt A."/>
            <person name="Yoshinaga Y."/>
            <person name="Zwiers L.-H."/>
            <person name="Turgeon B."/>
            <person name="Goodwin S."/>
            <person name="Spatafora J."/>
            <person name="Crous P."/>
            <person name="Grigoriev I."/>
        </authorList>
    </citation>
    <scope>NUCLEOTIDE SEQUENCE</scope>
    <source>
        <strain evidence="5">CBS 183.55</strain>
    </source>
</reference>
<feature type="compositionally biased region" description="Low complexity" evidence="4">
    <location>
        <begin position="20"/>
        <end position="37"/>
    </location>
</feature>
<dbReference type="PROSITE" id="PS50088">
    <property type="entry name" value="ANK_REPEAT"/>
    <property type="match status" value="2"/>
</dbReference>
<feature type="compositionally biased region" description="Polar residues" evidence="4">
    <location>
        <begin position="1"/>
        <end position="10"/>
    </location>
</feature>
<keyword evidence="2 3" id="KW-0040">ANK repeat</keyword>
<dbReference type="GeneID" id="54354970"/>
<dbReference type="OrthoDB" id="366390at2759"/>
<keyword evidence="1" id="KW-0677">Repeat</keyword>
<name>A0A6A5R526_9PLEO</name>
<dbReference type="PANTHER" id="PTHR24171">
    <property type="entry name" value="ANKYRIN REPEAT DOMAIN-CONTAINING PROTEIN 39-RELATED"/>
    <property type="match status" value="1"/>
</dbReference>
<protein>
    <submittedName>
        <fullName evidence="5">Ankyrin</fullName>
    </submittedName>
</protein>
<dbReference type="Proteomes" id="UP000800082">
    <property type="component" value="Unassembled WGS sequence"/>
</dbReference>
<evidence type="ECO:0000256" key="4">
    <source>
        <dbReference type="SAM" id="MobiDB-lite"/>
    </source>
</evidence>
<accession>A0A6A5R526</accession>
<dbReference type="Gene3D" id="1.25.40.20">
    <property type="entry name" value="Ankyrin repeat-containing domain"/>
    <property type="match status" value="1"/>
</dbReference>
<evidence type="ECO:0000313" key="5">
    <source>
        <dbReference type="EMBL" id="KAF1922743.1"/>
    </source>
</evidence>
<feature type="repeat" description="ANK" evidence="3">
    <location>
        <begin position="85"/>
        <end position="117"/>
    </location>
</feature>
<gene>
    <name evidence="5" type="ORF">M421DRAFT_77244</name>
</gene>
<proteinExistence type="predicted"/>
<keyword evidence="6" id="KW-1185">Reference proteome</keyword>
<evidence type="ECO:0000256" key="2">
    <source>
        <dbReference type="ARBA" id="ARBA00023043"/>
    </source>
</evidence>
<evidence type="ECO:0000313" key="6">
    <source>
        <dbReference type="Proteomes" id="UP000800082"/>
    </source>
</evidence>
<dbReference type="InterPro" id="IPR002110">
    <property type="entry name" value="Ankyrin_rpt"/>
</dbReference>
<evidence type="ECO:0000256" key="3">
    <source>
        <dbReference type="PROSITE-ProRule" id="PRU00023"/>
    </source>
</evidence>
<feature type="region of interest" description="Disordered" evidence="4">
    <location>
        <begin position="1"/>
        <end position="45"/>
    </location>
</feature>
<feature type="repeat" description="ANK" evidence="3">
    <location>
        <begin position="118"/>
        <end position="150"/>
    </location>
</feature>
<dbReference type="SUPFAM" id="SSF48403">
    <property type="entry name" value="Ankyrin repeat"/>
    <property type="match status" value="1"/>
</dbReference>
<dbReference type="PROSITE" id="PS50297">
    <property type="entry name" value="ANK_REP_REGION"/>
    <property type="match status" value="2"/>
</dbReference>
<organism evidence="5 6">
    <name type="scientific">Didymella exigua CBS 183.55</name>
    <dbReference type="NCBI Taxonomy" id="1150837"/>
    <lineage>
        <taxon>Eukaryota</taxon>
        <taxon>Fungi</taxon>
        <taxon>Dikarya</taxon>
        <taxon>Ascomycota</taxon>
        <taxon>Pezizomycotina</taxon>
        <taxon>Dothideomycetes</taxon>
        <taxon>Pleosporomycetidae</taxon>
        <taxon>Pleosporales</taxon>
        <taxon>Pleosporineae</taxon>
        <taxon>Didymellaceae</taxon>
        <taxon>Didymella</taxon>
    </lineage>
</organism>
<dbReference type="SMART" id="SM00248">
    <property type="entry name" value="ANK"/>
    <property type="match status" value="2"/>
</dbReference>
<dbReference type="Pfam" id="PF12796">
    <property type="entry name" value="Ank_2"/>
    <property type="match status" value="1"/>
</dbReference>
<evidence type="ECO:0000256" key="1">
    <source>
        <dbReference type="ARBA" id="ARBA00022737"/>
    </source>
</evidence>
<dbReference type="PANTHER" id="PTHR24171:SF9">
    <property type="entry name" value="ANKYRIN REPEAT DOMAIN-CONTAINING PROTEIN 39"/>
    <property type="match status" value="1"/>
</dbReference>
<dbReference type="AlphaFoldDB" id="A0A6A5R526"/>
<dbReference type="InterPro" id="IPR036770">
    <property type="entry name" value="Ankyrin_rpt-contain_sf"/>
</dbReference>